<feature type="compositionally biased region" description="Acidic residues" evidence="1">
    <location>
        <begin position="67"/>
        <end position="93"/>
    </location>
</feature>
<evidence type="ECO:0000256" key="1">
    <source>
        <dbReference type="SAM" id="MobiDB-lite"/>
    </source>
</evidence>
<organism evidence="2">
    <name type="scientific">Tanacetum cinerariifolium</name>
    <name type="common">Dalmatian daisy</name>
    <name type="synonym">Chrysanthemum cinerariifolium</name>
    <dbReference type="NCBI Taxonomy" id="118510"/>
    <lineage>
        <taxon>Eukaryota</taxon>
        <taxon>Viridiplantae</taxon>
        <taxon>Streptophyta</taxon>
        <taxon>Embryophyta</taxon>
        <taxon>Tracheophyta</taxon>
        <taxon>Spermatophyta</taxon>
        <taxon>Magnoliopsida</taxon>
        <taxon>eudicotyledons</taxon>
        <taxon>Gunneridae</taxon>
        <taxon>Pentapetalae</taxon>
        <taxon>asterids</taxon>
        <taxon>campanulids</taxon>
        <taxon>Asterales</taxon>
        <taxon>Asteraceae</taxon>
        <taxon>Asteroideae</taxon>
        <taxon>Anthemideae</taxon>
        <taxon>Anthemidinae</taxon>
        <taxon>Tanacetum</taxon>
    </lineage>
</organism>
<evidence type="ECO:0000313" key="2">
    <source>
        <dbReference type="EMBL" id="GFD25105.1"/>
    </source>
</evidence>
<name>A0A699UQB9_TANCI</name>
<reference evidence="2" key="1">
    <citation type="journal article" date="2019" name="Sci. Rep.">
        <title>Draft genome of Tanacetum cinerariifolium, the natural source of mosquito coil.</title>
        <authorList>
            <person name="Yamashiro T."/>
            <person name="Shiraishi A."/>
            <person name="Satake H."/>
            <person name="Nakayama K."/>
        </authorList>
    </citation>
    <scope>NUCLEOTIDE SEQUENCE</scope>
</reference>
<dbReference type="EMBL" id="BKCJ011357961">
    <property type="protein sequence ID" value="GFD25105.1"/>
    <property type="molecule type" value="Genomic_DNA"/>
</dbReference>
<feature type="compositionally biased region" description="Acidic residues" evidence="1">
    <location>
        <begin position="48"/>
        <end position="58"/>
    </location>
</feature>
<sequence>MPLPTAKGKRLKTSAKVDKLANEKQSAKTSKAKGITVLSKEISWKSSEDDDDDDDDDEVKISKHDDDFDDQSDDDDQDDDNDEQTDSDNDDDDFVHPNFSF</sequence>
<feature type="region of interest" description="Disordered" evidence="1">
    <location>
        <begin position="1"/>
        <end position="101"/>
    </location>
</feature>
<feature type="compositionally biased region" description="Basic and acidic residues" evidence="1">
    <location>
        <begin position="15"/>
        <end position="26"/>
    </location>
</feature>
<comment type="caution">
    <text evidence="2">The sequence shown here is derived from an EMBL/GenBank/DDBJ whole genome shotgun (WGS) entry which is preliminary data.</text>
</comment>
<dbReference type="AlphaFoldDB" id="A0A699UQB9"/>
<gene>
    <name evidence="2" type="ORF">Tci_897074</name>
</gene>
<proteinExistence type="predicted"/>
<protein>
    <submittedName>
        <fullName evidence="2">Uncharacterized protein</fullName>
    </submittedName>
</protein>
<accession>A0A699UQB9</accession>